<reference evidence="6 7" key="1">
    <citation type="submission" date="2016-11" db="EMBL/GenBank/DDBJ databases">
        <authorList>
            <person name="Jaros S."/>
            <person name="Januszkiewicz K."/>
            <person name="Wedrychowicz H."/>
        </authorList>
    </citation>
    <scope>NUCLEOTIDE SEQUENCE [LARGE SCALE GENOMIC DNA]</scope>
    <source>
        <strain evidence="6 7">DSM 44666</strain>
    </source>
</reference>
<dbReference type="PROSITE" id="PS51128">
    <property type="entry name" value="ZF_DKSA_2"/>
    <property type="match status" value="1"/>
</dbReference>
<organism evidence="6 7">
    <name type="scientific">Seinonella peptonophila</name>
    <dbReference type="NCBI Taxonomy" id="112248"/>
    <lineage>
        <taxon>Bacteria</taxon>
        <taxon>Bacillati</taxon>
        <taxon>Bacillota</taxon>
        <taxon>Bacilli</taxon>
        <taxon>Bacillales</taxon>
        <taxon>Thermoactinomycetaceae</taxon>
        <taxon>Seinonella</taxon>
    </lineage>
</organism>
<dbReference type="InterPro" id="IPR014240">
    <property type="entry name" value="YteA"/>
</dbReference>
<dbReference type="SUPFAM" id="SSF57716">
    <property type="entry name" value="Glucocorticoid receptor-like (DNA-binding domain)"/>
    <property type="match status" value="1"/>
</dbReference>
<feature type="domain" description="Zinc finger DksA/TraR C4-type" evidence="5">
    <location>
        <begin position="87"/>
        <end position="115"/>
    </location>
</feature>
<gene>
    <name evidence="6" type="ORF">SAMN05444392_10281</name>
</gene>
<dbReference type="PANTHER" id="PTHR33823">
    <property type="entry name" value="RNA POLYMERASE-BINDING TRANSCRIPTION FACTOR DKSA-RELATED"/>
    <property type="match status" value="1"/>
</dbReference>
<evidence type="ECO:0000256" key="3">
    <source>
        <dbReference type="ARBA" id="ARBA00022833"/>
    </source>
</evidence>
<keyword evidence="1" id="KW-0479">Metal-binding</keyword>
<keyword evidence="3" id="KW-0862">Zinc</keyword>
<evidence type="ECO:0000256" key="2">
    <source>
        <dbReference type="ARBA" id="ARBA00022771"/>
    </source>
</evidence>
<evidence type="ECO:0000313" key="7">
    <source>
        <dbReference type="Proteomes" id="UP000184476"/>
    </source>
</evidence>
<keyword evidence="2" id="KW-0863">Zinc-finger</keyword>
<dbReference type="InterPro" id="IPR037187">
    <property type="entry name" value="DnaK_N"/>
</dbReference>
<name>A0A1M4UYE4_9BACL</name>
<dbReference type="EMBL" id="FQVL01000002">
    <property type="protein sequence ID" value="SHE61679.1"/>
    <property type="molecule type" value="Genomic_DNA"/>
</dbReference>
<dbReference type="Proteomes" id="UP000184476">
    <property type="component" value="Unassembled WGS sequence"/>
</dbReference>
<dbReference type="AlphaFoldDB" id="A0A1M4UYE4"/>
<feature type="zinc finger region" description="dksA C4-type" evidence="4">
    <location>
        <begin position="92"/>
        <end position="116"/>
    </location>
</feature>
<evidence type="ECO:0000313" key="6">
    <source>
        <dbReference type="EMBL" id="SHE61679.1"/>
    </source>
</evidence>
<protein>
    <submittedName>
        <fullName evidence="6">Transcriptional regulator, TraR/DksA family</fullName>
    </submittedName>
</protein>
<dbReference type="OrthoDB" id="9811543at2"/>
<dbReference type="RefSeq" id="WP_073153151.1">
    <property type="nucleotide sequence ID" value="NZ_FQVL01000002.1"/>
</dbReference>
<evidence type="ECO:0000256" key="1">
    <source>
        <dbReference type="ARBA" id="ARBA00022723"/>
    </source>
</evidence>
<evidence type="ECO:0000259" key="5">
    <source>
        <dbReference type="Pfam" id="PF01258"/>
    </source>
</evidence>
<evidence type="ECO:0000256" key="4">
    <source>
        <dbReference type="PROSITE-ProRule" id="PRU00510"/>
    </source>
</evidence>
<proteinExistence type="predicted"/>
<dbReference type="InterPro" id="IPR000962">
    <property type="entry name" value="Znf_DskA_TraR"/>
</dbReference>
<dbReference type="Gene3D" id="1.20.120.910">
    <property type="entry name" value="DksA, coiled-coil domain"/>
    <property type="match status" value="1"/>
</dbReference>
<keyword evidence="7" id="KW-1185">Reference proteome</keyword>
<dbReference type="PANTHER" id="PTHR33823:SF4">
    <property type="entry name" value="GENERAL STRESS PROTEIN 16O"/>
    <property type="match status" value="1"/>
</dbReference>
<dbReference type="STRING" id="112248.SAMN05444392_10281"/>
<dbReference type="GO" id="GO:0008270">
    <property type="term" value="F:zinc ion binding"/>
    <property type="evidence" value="ECO:0007669"/>
    <property type="project" value="UniProtKB-KW"/>
</dbReference>
<accession>A0A1M4UYE4</accession>
<sequence length="189" mass="22194">MNQKQKQLLYEKLLIEKKNIETQSNKNEHFGLEQSMNESIGELSGYDNHPADIGSEMFEREKDIALQDANEHHQIEIEEALMKMEQGKYGICEVCHQPISDERLEAIPWARTCVDHVEQRGRDHHTRPIEEEVLSEIDWQNSGGEDAWERVEEYGTSNPPDFFRNGTNYQRLTVEADEHEDYESFEDRL</sequence>
<dbReference type="NCBIfam" id="TIGR02890">
    <property type="entry name" value="bacill_yteA"/>
    <property type="match status" value="1"/>
</dbReference>
<dbReference type="SUPFAM" id="SSF109635">
    <property type="entry name" value="DnaK suppressor protein DksA, alpha-hairpin domain"/>
    <property type="match status" value="1"/>
</dbReference>
<dbReference type="Pfam" id="PF01258">
    <property type="entry name" value="zf-dskA_traR"/>
    <property type="match status" value="1"/>
</dbReference>